<feature type="domain" description="UPF0113" evidence="1">
    <location>
        <begin position="7"/>
        <end position="77"/>
    </location>
</feature>
<dbReference type="Pfam" id="PF03657">
    <property type="entry name" value="UPF0113"/>
    <property type="match status" value="1"/>
</dbReference>
<protein>
    <recommendedName>
        <fullName evidence="1">UPF0113 domain-containing protein</fullName>
    </recommendedName>
</protein>
<dbReference type="EnsemblPlants" id="AET2Gv20534000.3">
    <property type="protein sequence ID" value="AET2Gv20534000.3"/>
    <property type="gene ID" value="AET2Gv20534000"/>
</dbReference>
<dbReference type="CDD" id="cd21151">
    <property type="entry name" value="PUA_Nip7-like"/>
    <property type="match status" value="1"/>
</dbReference>
<dbReference type="InterPro" id="IPR036974">
    <property type="entry name" value="PUA_sf"/>
</dbReference>
<dbReference type="AlphaFoldDB" id="A0A453BJK0"/>
<reference evidence="2" key="4">
    <citation type="submission" date="2019-03" db="UniProtKB">
        <authorList>
            <consortium name="EnsemblPlants"/>
        </authorList>
    </citation>
    <scope>IDENTIFICATION</scope>
</reference>
<dbReference type="EnsemblPlants" id="AET2Gv20534000.7">
    <property type="protein sequence ID" value="AET2Gv20534000.7"/>
    <property type="gene ID" value="AET2Gv20534000"/>
</dbReference>
<dbReference type="Gramene" id="AET2Gv20534000.6">
    <property type="protein sequence ID" value="AET2Gv20534000.6"/>
    <property type="gene ID" value="AET2Gv20534000"/>
</dbReference>
<sequence>MRWTSLRPTLSFLFGNLSKSELAGITENTKFGYGVVVISIVDAPLRFGVSARGTQDYRKADTNALVVLHQSNTGEYLCKEEELM</sequence>
<dbReference type="Gramene" id="AET2Gv20534000.4">
    <property type="protein sequence ID" value="AET2Gv20534000.4"/>
    <property type="gene ID" value="AET2Gv20534000"/>
</dbReference>
<dbReference type="EnsemblPlants" id="AET2Gv20534000.5">
    <property type="protein sequence ID" value="AET2Gv20534000.5"/>
    <property type="gene ID" value="AET2Gv20534000"/>
</dbReference>
<accession>A0A453BJK0</accession>
<evidence type="ECO:0000259" key="1">
    <source>
        <dbReference type="Pfam" id="PF03657"/>
    </source>
</evidence>
<reference evidence="2" key="3">
    <citation type="journal article" date="2017" name="Nature">
        <title>Genome sequence of the progenitor of the wheat D genome Aegilops tauschii.</title>
        <authorList>
            <person name="Luo M.C."/>
            <person name="Gu Y.Q."/>
            <person name="Puiu D."/>
            <person name="Wang H."/>
            <person name="Twardziok S.O."/>
            <person name="Deal K.R."/>
            <person name="Huo N."/>
            <person name="Zhu T."/>
            <person name="Wang L."/>
            <person name="Wang Y."/>
            <person name="McGuire P.E."/>
            <person name="Liu S."/>
            <person name="Long H."/>
            <person name="Ramasamy R.K."/>
            <person name="Rodriguez J.C."/>
            <person name="Van S.L."/>
            <person name="Yuan L."/>
            <person name="Wang Z."/>
            <person name="Xia Z."/>
            <person name="Xiao L."/>
            <person name="Anderson O.D."/>
            <person name="Ouyang S."/>
            <person name="Liang Y."/>
            <person name="Zimin A.V."/>
            <person name="Pertea G."/>
            <person name="Qi P."/>
            <person name="Bennetzen J.L."/>
            <person name="Dai X."/>
            <person name="Dawson M.W."/>
            <person name="Muller H.G."/>
            <person name="Kugler K."/>
            <person name="Rivarola-Duarte L."/>
            <person name="Spannagl M."/>
            <person name="Mayer K.F.X."/>
            <person name="Lu F.H."/>
            <person name="Bevan M.W."/>
            <person name="Leroy P."/>
            <person name="Li P."/>
            <person name="You F.M."/>
            <person name="Sun Q."/>
            <person name="Liu Z."/>
            <person name="Lyons E."/>
            <person name="Wicker T."/>
            <person name="Salzberg S.L."/>
            <person name="Devos K.M."/>
            <person name="Dvorak J."/>
        </authorList>
    </citation>
    <scope>NUCLEOTIDE SEQUENCE [LARGE SCALE GENOMIC DNA]</scope>
    <source>
        <strain evidence="2">cv. AL8/78</strain>
    </source>
</reference>
<dbReference type="Gramene" id="AET2Gv20534000.5">
    <property type="protein sequence ID" value="AET2Gv20534000.5"/>
    <property type="gene ID" value="AET2Gv20534000"/>
</dbReference>
<dbReference type="Gramene" id="AET2Gv20534000.1">
    <property type="protein sequence ID" value="AET2Gv20534000.1"/>
    <property type="gene ID" value="AET2Gv20534000"/>
</dbReference>
<dbReference type="EnsemblPlants" id="AET2Gv20534000.1">
    <property type="protein sequence ID" value="AET2Gv20534000.1"/>
    <property type="gene ID" value="AET2Gv20534000"/>
</dbReference>
<proteinExistence type="predicted"/>
<organism evidence="2 3">
    <name type="scientific">Aegilops tauschii subsp. strangulata</name>
    <name type="common">Goatgrass</name>
    <dbReference type="NCBI Taxonomy" id="200361"/>
    <lineage>
        <taxon>Eukaryota</taxon>
        <taxon>Viridiplantae</taxon>
        <taxon>Streptophyta</taxon>
        <taxon>Embryophyta</taxon>
        <taxon>Tracheophyta</taxon>
        <taxon>Spermatophyta</taxon>
        <taxon>Magnoliopsida</taxon>
        <taxon>Liliopsida</taxon>
        <taxon>Poales</taxon>
        <taxon>Poaceae</taxon>
        <taxon>BOP clade</taxon>
        <taxon>Pooideae</taxon>
        <taxon>Triticodae</taxon>
        <taxon>Triticeae</taxon>
        <taxon>Triticinae</taxon>
        <taxon>Aegilops</taxon>
    </lineage>
</organism>
<dbReference type="EnsemblPlants" id="AET2Gv20534000.6">
    <property type="protein sequence ID" value="AET2Gv20534000.6"/>
    <property type="gene ID" value="AET2Gv20534000"/>
</dbReference>
<dbReference type="Gene3D" id="2.30.130.10">
    <property type="entry name" value="PUA domain"/>
    <property type="match status" value="1"/>
</dbReference>
<dbReference type="SUPFAM" id="SSF88697">
    <property type="entry name" value="PUA domain-like"/>
    <property type="match status" value="1"/>
</dbReference>
<reference evidence="3" key="2">
    <citation type="journal article" date="2017" name="Nat. Plants">
        <title>The Aegilops tauschii genome reveals multiple impacts of transposons.</title>
        <authorList>
            <person name="Zhao G."/>
            <person name="Zou C."/>
            <person name="Li K."/>
            <person name="Wang K."/>
            <person name="Li T."/>
            <person name="Gao L."/>
            <person name="Zhang X."/>
            <person name="Wang H."/>
            <person name="Yang Z."/>
            <person name="Liu X."/>
            <person name="Jiang W."/>
            <person name="Mao L."/>
            <person name="Kong X."/>
            <person name="Jiao Y."/>
            <person name="Jia J."/>
        </authorList>
    </citation>
    <scope>NUCLEOTIDE SEQUENCE [LARGE SCALE GENOMIC DNA]</scope>
    <source>
        <strain evidence="3">cv. AL8/78</strain>
    </source>
</reference>
<dbReference type="InterPro" id="IPR005155">
    <property type="entry name" value="UPF0113_PUA"/>
</dbReference>
<reference evidence="3" key="1">
    <citation type="journal article" date="2014" name="Science">
        <title>Ancient hybridizations among the ancestral genomes of bread wheat.</title>
        <authorList>
            <consortium name="International Wheat Genome Sequencing Consortium,"/>
            <person name="Marcussen T."/>
            <person name="Sandve S.R."/>
            <person name="Heier L."/>
            <person name="Spannagl M."/>
            <person name="Pfeifer M."/>
            <person name="Jakobsen K.S."/>
            <person name="Wulff B.B."/>
            <person name="Steuernagel B."/>
            <person name="Mayer K.F."/>
            <person name="Olsen O.A."/>
        </authorList>
    </citation>
    <scope>NUCLEOTIDE SEQUENCE [LARGE SCALE GENOMIC DNA]</scope>
    <source>
        <strain evidence="3">cv. AL8/78</strain>
    </source>
</reference>
<dbReference type="EnsemblPlants" id="AET2Gv20534000.4">
    <property type="protein sequence ID" value="AET2Gv20534000.4"/>
    <property type="gene ID" value="AET2Gv20534000"/>
</dbReference>
<dbReference type="Gramene" id="AET2Gv20534000.3">
    <property type="protein sequence ID" value="AET2Gv20534000.3"/>
    <property type="gene ID" value="AET2Gv20534000"/>
</dbReference>
<dbReference type="GO" id="GO:0003723">
    <property type="term" value="F:RNA binding"/>
    <property type="evidence" value="ECO:0007669"/>
    <property type="project" value="InterPro"/>
</dbReference>
<dbReference type="Proteomes" id="UP000015105">
    <property type="component" value="Chromosome 2D"/>
</dbReference>
<reference evidence="2" key="5">
    <citation type="journal article" date="2021" name="G3 (Bethesda)">
        <title>Aegilops tauschii genome assembly Aet v5.0 features greater sequence contiguity and improved annotation.</title>
        <authorList>
            <person name="Wang L."/>
            <person name="Zhu T."/>
            <person name="Rodriguez J.C."/>
            <person name="Deal K.R."/>
            <person name="Dubcovsky J."/>
            <person name="McGuire P.E."/>
            <person name="Lux T."/>
            <person name="Spannagl M."/>
            <person name="Mayer K.F.X."/>
            <person name="Baldrich P."/>
            <person name="Meyers B.C."/>
            <person name="Huo N."/>
            <person name="Gu Y.Q."/>
            <person name="Zhou H."/>
            <person name="Devos K.M."/>
            <person name="Bennetzen J.L."/>
            <person name="Unver T."/>
            <person name="Budak H."/>
            <person name="Gulick P.J."/>
            <person name="Galiba G."/>
            <person name="Kalapos B."/>
            <person name="Nelson D.R."/>
            <person name="Li P."/>
            <person name="You F.M."/>
            <person name="Luo M.C."/>
            <person name="Dvorak J."/>
        </authorList>
    </citation>
    <scope>NUCLEOTIDE SEQUENCE [LARGE SCALE GENOMIC DNA]</scope>
    <source>
        <strain evidence="2">cv. AL8/78</strain>
    </source>
</reference>
<dbReference type="InterPro" id="IPR015947">
    <property type="entry name" value="PUA-like_sf"/>
</dbReference>
<evidence type="ECO:0000313" key="3">
    <source>
        <dbReference type="Proteomes" id="UP000015105"/>
    </source>
</evidence>
<name>A0A453BJK0_AEGTS</name>
<keyword evidence="3" id="KW-1185">Reference proteome</keyword>
<dbReference type="Gramene" id="AET2Gv20534000.7">
    <property type="protein sequence ID" value="AET2Gv20534000.7"/>
    <property type="gene ID" value="AET2Gv20534000"/>
</dbReference>
<evidence type="ECO:0000313" key="2">
    <source>
        <dbReference type="EnsemblPlants" id="AET2Gv20534000.1"/>
    </source>
</evidence>